<gene>
    <name evidence="1" type="ORF">BDD21_4889</name>
</gene>
<dbReference type="Proteomes" id="UP000274556">
    <property type="component" value="Unassembled WGS sequence"/>
</dbReference>
<dbReference type="OrthoDB" id="5740743at2"/>
<name>A0A495VFG0_9GAMM</name>
<organism evidence="1 2">
    <name type="scientific">Thiocapsa rosea</name>
    <dbReference type="NCBI Taxonomy" id="69360"/>
    <lineage>
        <taxon>Bacteria</taxon>
        <taxon>Pseudomonadati</taxon>
        <taxon>Pseudomonadota</taxon>
        <taxon>Gammaproteobacteria</taxon>
        <taxon>Chromatiales</taxon>
        <taxon>Chromatiaceae</taxon>
        <taxon>Thiocapsa</taxon>
    </lineage>
</organism>
<accession>A0A495VFG0</accession>
<proteinExistence type="predicted"/>
<sequence>MATIEEIEIGRYAKELEEDVRHLLKKYSRIMGWDVPDLDEQAARKLILDALQASVVRVGSET</sequence>
<reference evidence="1 2" key="1">
    <citation type="submission" date="2018-10" db="EMBL/GenBank/DDBJ databases">
        <title>Genomic Encyclopedia of Archaeal and Bacterial Type Strains, Phase II (KMG-II): from individual species to whole genera.</title>
        <authorList>
            <person name="Goeker M."/>
        </authorList>
    </citation>
    <scope>NUCLEOTIDE SEQUENCE [LARGE SCALE GENOMIC DNA]</scope>
    <source>
        <strain evidence="1 2">DSM 235</strain>
    </source>
</reference>
<comment type="caution">
    <text evidence="1">The sequence shown here is derived from an EMBL/GenBank/DDBJ whole genome shotgun (WGS) entry which is preliminary data.</text>
</comment>
<evidence type="ECO:0000313" key="2">
    <source>
        <dbReference type="Proteomes" id="UP000274556"/>
    </source>
</evidence>
<dbReference type="RefSeq" id="WP_120799311.1">
    <property type="nucleotide sequence ID" value="NZ_RBXL01000001.1"/>
</dbReference>
<keyword evidence="2" id="KW-1185">Reference proteome</keyword>
<dbReference type="AlphaFoldDB" id="A0A495VFG0"/>
<protein>
    <submittedName>
        <fullName evidence="1">Uncharacterized protein</fullName>
    </submittedName>
</protein>
<evidence type="ECO:0000313" key="1">
    <source>
        <dbReference type="EMBL" id="RKT47323.1"/>
    </source>
</evidence>
<dbReference type="EMBL" id="RBXL01000001">
    <property type="protein sequence ID" value="RKT47323.1"/>
    <property type="molecule type" value="Genomic_DNA"/>
</dbReference>